<dbReference type="AlphaFoldDB" id="A0A6A1QAV2"/>
<dbReference type="InterPro" id="IPR000883">
    <property type="entry name" value="Cyt_C_Oxase_1"/>
</dbReference>
<feature type="transmembrane region" description="Helical" evidence="11">
    <location>
        <begin position="303"/>
        <end position="326"/>
    </location>
</feature>
<evidence type="ECO:0000256" key="6">
    <source>
        <dbReference type="ARBA" id="ARBA00015947"/>
    </source>
</evidence>
<evidence type="ECO:0000256" key="7">
    <source>
        <dbReference type="ARBA" id="ARBA00023008"/>
    </source>
</evidence>
<dbReference type="GO" id="GO:0015990">
    <property type="term" value="P:electron transport coupled proton transport"/>
    <property type="evidence" value="ECO:0007669"/>
    <property type="project" value="TreeGrafter"/>
</dbReference>
<reference evidence="13 14" key="1">
    <citation type="journal article" date="2019" name="PLoS ONE">
        <title>Genomic analyses reveal an absence of contemporary introgressive admixture between fin whales and blue whales, despite known hybrids.</title>
        <authorList>
            <person name="Westbury M.V."/>
            <person name="Petersen B."/>
            <person name="Lorenzen E.D."/>
        </authorList>
    </citation>
    <scope>NUCLEOTIDE SEQUENCE [LARGE SCALE GENOMIC DNA]</scope>
    <source>
        <strain evidence="13">FinWhale-01</strain>
    </source>
</reference>
<dbReference type="EMBL" id="SGJD01000643">
    <property type="protein sequence ID" value="KAB0404213.1"/>
    <property type="molecule type" value="Genomic_DNA"/>
</dbReference>
<keyword evidence="14" id="KW-1185">Reference proteome</keyword>
<evidence type="ECO:0000256" key="5">
    <source>
        <dbReference type="ARBA" id="ARBA00012949"/>
    </source>
</evidence>
<dbReference type="PROSITE" id="PS50855">
    <property type="entry name" value="COX1"/>
    <property type="match status" value="1"/>
</dbReference>
<dbReference type="OrthoDB" id="10002679at2759"/>
<accession>A0A6A1QAV2</accession>
<evidence type="ECO:0000256" key="2">
    <source>
        <dbReference type="ARBA" id="ARBA00001971"/>
    </source>
</evidence>
<comment type="cofactor">
    <cofactor evidence="2">
        <name>heme</name>
        <dbReference type="ChEBI" id="CHEBI:30413"/>
    </cofactor>
</comment>
<dbReference type="UniPathway" id="UPA00705"/>
<evidence type="ECO:0000313" key="14">
    <source>
        <dbReference type="Proteomes" id="UP000437017"/>
    </source>
</evidence>
<name>A0A6A1QAV2_BALPH</name>
<feature type="transmembrane region" description="Helical" evidence="11">
    <location>
        <begin position="173"/>
        <end position="195"/>
    </location>
</feature>
<dbReference type="GO" id="GO:0016020">
    <property type="term" value="C:membrane"/>
    <property type="evidence" value="ECO:0007669"/>
    <property type="project" value="InterPro"/>
</dbReference>
<evidence type="ECO:0000256" key="8">
    <source>
        <dbReference type="ARBA" id="ARBA00023053"/>
    </source>
</evidence>
<dbReference type="GO" id="GO:0006123">
    <property type="term" value="P:mitochondrial electron transport, cytochrome c to oxygen"/>
    <property type="evidence" value="ECO:0007669"/>
    <property type="project" value="TreeGrafter"/>
</dbReference>
<comment type="caution">
    <text evidence="13">The sequence shown here is derived from an EMBL/GenBank/DDBJ whole genome shotgun (WGS) entry which is preliminary data.</text>
</comment>
<dbReference type="InterPro" id="IPR023616">
    <property type="entry name" value="Cyt_c_oxase-like_su1_dom"/>
</dbReference>
<evidence type="ECO:0000256" key="9">
    <source>
        <dbReference type="ARBA" id="ARBA00032715"/>
    </source>
</evidence>
<protein>
    <recommendedName>
        <fullName evidence="6">Cytochrome c oxidase subunit 1</fullName>
        <ecNumber evidence="5">7.1.1.9</ecNumber>
    </recommendedName>
    <alternativeName>
        <fullName evidence="9">Cytochrome c oxidase polypeptide I</fullName>
    </alternativeName>
</protein>
<gene>
    <name evidence="13" type="ORF">E2I00_015026</name>
</gene>
<proteinExistence type="inferred from homology"/>
<dbReference type="GO" id="GO:0004129">
    <property type="term" value="F:cytochrome-c oxidase activity"/>
    <property type="evidence" value="ECO:0007669"/>
    <property type="project" value="UniProtKB-EC"/>
</dbReference>
<dbReference type="GO" id="GO:0005739">
    <property type="term" value="C:mitochondrion"/>
    <property type="evidence" value="ECO:0007669"/>
    <property type="project" value="GOC"/>
</dbReference>
<keyword evidence="8" id="KW-0915">Sodium</keyword>
<evidence type="ECO:0000256" key="11">
    <source>
        <dbReference type="SAM" id="Phobius"/>
    </source>
</evidence>
<evidence type="ECO:0000256" key="1">
    <source>
        <dbReference type="ARBA" id="ARBA00001935"/>
    </source>
</evidence>
<dbReference type="GO" id="GO:0020037">
    <property type="term" value="F:heme binding"/>
    <property type="evidence" value="ECO:0007669"/>
    <property type="project" value="InterPro"/>
</dbReference>
<dbReference type="PANTHER" id="PTHR10422">
    <property type="entry name" value="CYTOCHROME C OXIDASE SUBUNIT 1"/>
    <property type="match status" value="1"/>
</dbReference>
<keyword evidence="11" id="KW-0472">Membrane</keyword>
<keyword evidence="11" id="KW-1133">Transmembrane helix</keyword>
<evidence type="ECO:0000256" key="3">
    <source>
        <dbReference type="ARBA" id="ARBA00004673"/>
    </source>
</evidence>
<organism evidence="13 14">
    <name type="scientific">Balaenoptera physalus</name>
    <name type="common">Fin whale</name>
    <name type="synonym">Balaena physalus</name>
    <dbReference type="NCBI Taxonomy" id="9770"/>
    <lineage>
        <taxon>Eukaryota</taxon>
        <taxon>Metazoa</taxon>
        <taxon>Chordata</taxon>
        <taxon>Craniata</taxon>
        <taxon>Vertebrata</taxon>
        <taxon>Euteleostomi</taxon>
        <taxon>Mammalia</taxon>
        <taxon>Eutheria</taxon>
        <taxon>Laurasiatheria</taxon>
        <taxon>Artiodactyla</taxon>
        <taxon>Whippomorpha</taxon>
        <taxon>Cetacea</taxon>
        <taxon>Mysticeti</taxon>
        <taxon>Balaenopteridae</taxon>
        <taxon>Balaenoptera</taxon>
    </lineage>
</organism>
<feature type="transmembrane region" description="Helical" evidence="11">
    <location>
        <begin position="273"/>
        <end position="291"/>
    </location>
</feature>
<dbReference type="InterPro" id="IPR036927">
    <property type="entry name" value="Cyt_c_oxase-like_su1_sf"/>
</dbReference>
<feature type="domain" description="Cytochrome oxidase subunit I profile" evidence="12">
    <location>
        <begin position="258"/>
        <end position="326"/>
    </location>
</feature>
<feature type="region of interest" description="Disordered" evidence="10">
    <location>
        <begin position="1"/>
        <end position="28"/>
    </location>
</feature>
<dbReference type="SUPFAM" id="SSF81442">
    <property type="entry name" value="Cytochrome c oxidase subunit I-like"/>
    <property type="match status" value="1"/>
</dbReference>
<comment type="pathway">
    <text evidence="3">Energy metabolism; oxidative phosphorylation.</text>
</comment>
<comment type="similarity">
    <text evidence="4">Belongs to the heme-copper respiratory oxidase family.</text>
</comment>
<keyword evidence="11" id="KW-0812">Transmembrane</keyword>
<dbReference type="PANTHER" id="PTHR10422:SF18">
    <property type="entry name" value="CYTOCHROME C OXIDASE SUBUNIT 1"/>
    <property type="match status" value="1"/>
</dbReference>
<feature type="compositionally biased region" description="Polar residues" evidence="10">
    <location>
        <begin position="1"/>
        <end position="11"/>
    </location>
</feature>
<evidence type="ECO:0000256" key="10">
    <source>
        <dbReference type="SAM" id="MobiDB-lite"/>
    </source>
</evidence>
<dbReference type="EC" id="7.1.1.9" evidence="5"/>
<dbReference type="Pfam" id="PF00115">
    <property type="entry name" value="COX1"/>
    <property type="match status" value="1"/>
</dbReference>
<evidence type="ECO:0000313" key="13">
    <source>
        <dbReference type="EMBL" id="KAB0404213.1"/>
    </source>
</evidence>
<dbReference type="Proteomes" id="UP000437017">
    <property type="component" value="Unassembled WGS sequence"/>
</dbReference>
<evidence type="ECO:0000259" key="12">
    <source>
        <dbReference type="PROSITE" id="PS50855"/>
    </source>
</evidence>
<dbReference type="Gene3D" id="1.20.210.10">
    <property type="entry name" value="Cytochrome c oxidase-like, subunit I domain"/>
    <property type="match status" value="2"/>
</dbReference>
<sequence length="395" mass="45426">MNHYKNIQPSSIKHARSNTRHPINGRSNPVDMTKTCTPIIWLPNLAITQPKPNTIRIHVVHSNWRLPLHYHYLTHETEYLLSQPHFTYVHKPLIILNHPQRHRYFILAIWCLSQNSRCRPEPTNSPAWKLLGDNQIYKVIVTAHAFVIIYSHAHHNWWLQKLTGASVDLTIFSLHLTGVSSILGAINFITTIINIKPPAMSQYQAPLFEGIQSYINTCSDSLDTLKKKRAFRIYGHGVNYNINRILRVHCMSPPHVHTLHGGIIKWSPTMMGALGFIFLFTVDGLTGIVLANSSLDIVLHDTYYVVAHFHYVLSIGAVFAIIGGIYTQLNMSKNSLHNHICKHQHNLLPTTFLSCHIDDFHYLRGIRIQTRSPSSRTYYYKFRVVKWMSSTISHI</sequence>
<comment type="cofactor">
    <cofactor evidence="1">
        <name>Cu cation</name>
        <dbReference type="ChEBI" id="CHEBI:23378"/>
    </cofactor>
</comment>
<keyword evidence="7" id="KW-0186">Copper</keyword>
<evidence type="ECO:0000256" key="4">
    <source>
        <dbReference type="ARBA" id="ARBA00009578"/>
    </source>
</evidence>